<dbReference type="EMBL" id="CM046131">
    <property type="protein sequence ID" value="KAI8429439.1"/>
    <property type="molecule type" value="Genomic_DNA"/>
</dbReference>
<proteinExistence type="predicted"/>
<name>A0ACC0JZ37_CHOFU</name>
<dbReference type="Proteomes" id="UP001064048">
    <property type="component" value="Chromosome Z"/>
</dbReference>
<comment type="caution">
    <text evidence="1">The sequence shown here is derived from an EMBL/GenBank/DDBJ whole genome shotgun (WGS) entry which is preliminary data.</text>
</comment>
<sequence>MLAKHFNLVYVYFDDLYSEACSANDELGERLRKFGPSAQARASIVRRRLLAKRSENTEAGKAFHSLNIRPDNEGQAKTLCVKFRDADNIKDCIDQGWVMTAFPASGPEFELLDKMETPPNRIIFLNSDPETCRARALARGVDWCTGHVAPRGGPRVLPHPRDSEAQVDFEASPYEALDDPRTCMRSNDSYTP</sequence>
<keyword evidence="2" id="KW-1185">Reference proteome</keyword>
<organism evidence="1 2">
    <name type="scientific">Choristoneura fumiferana</name>
    <name type="common">Spruce budworm moth</name>
    <name type="synonym">Archips fumiferana</name>
    <dbReference type="NCBI Taxonomy" id="7141"/>
    <lineage>
        <taxon>Eukaryota</taxon>
        <taxon>Metazoa</taxon>
        <taxon>Ecdysozoa</taxon>
        <taxon>Arthropoda</taxon>
        <taxon>Hexapoda</taxon>
        <taxon>Insecta</taxon>
        <taxon>Pterygota</taxon>
        <taxon>Neoptera</taxon>
        <taxon>Endopterygota</taxon>
        <taxon>Lepidoptera</taxon>
        <taxon>Glossata</taxon>
        <taxon>Ditrysia</taxon>
        <taxon>Tortricoidea</taxon>
        <taxon>Tortricidae</taxon>
        <taxon>Tortricinae</taxon>
        <taxon>Choristoneura</taxon>
    </lineage>
</organism>
<gene>
    <name evidence="1" type="ORF">MSG28_000079</name>
</gene>
<protein>
    <submittedName>
        <fullName evidence="1">Uncharacterized protein</fullName>
    </submittedName>
</protein>
<accession>A0ACC0JZ37</accession>
<evidence type="ECO:0000313" key="1">
    <source>
        <dbReference type="EMBL" id="KAI8429439.1"/>
    </source>
</evidence>
<reference evidence="1 2" key="1">
    <citation type="journal article" date="2022" name="Genome Biol. Evol.">
        <title>The Spruce Budworm Genome: Reconstructing the Evolutionary History of Antifreeze Proteins.</title>
        <authorList>
            <person name="Beliveau C."/>
            <person name="Gagne P."/>
            <person name="Picq S."/>
            <person name="Vernygora O."/>
            <person name="Keeling C.I."/>
            <person name="Pinkney K."/>
            <person name="Doucet D."/>
            <person name="Wen F."/>
            <person name="Johnston J.S."/>
            <person name="Maaroufi H."/>
            <person name="Boyle B."/>
            <person name="Laroche J."/>
            <person name="Dewar K."/>
            <person name="Juretic N."/>
            <person name="Blackburn G."/>
            <person name="Nisole A."/>
            <person name="Brunet B."/>
            <person name="Brandao M."/>
            <person name="Lumley L."/>
            <person name="Duan J."/>
            <person name="Quan G."/>
            <person name="Lucarotti C.J."/>
            <person name="Roe A.D."/>
            <person name="Sperling F.A.H."/>
            <person name="Levesque R.C."/>
            <person name="Cusson M."/>
        </authorList>
    </citation>
    <scope>NUCLEOTIDE SEQUENCE [LARGE SCALE GENOMIC DNA]</scope>
    <source>
        <strain evidence="1">Glfc:IPQL:Cfum</strain>
    </source>
</reference>
<evidence type="ECO:0000313" key="2">
    <source>
        <dbReference type="Proteomes" id="UP001064048"/>
    </source>
</evidence>